<dbReference type="SUPFAM" id="SSF52540">
    <property type="entry name" value="P-loop containing nucleoside triphosphate hydrolases"/>
    <property type="match status" value="2"/>
</dbReference>
<dbReference type="InterPro" id="IPR019826">
    <property type="entry name" value="Carboxylesterase_B_AS"/>
</dbReference>
<dbReference type="InterPro" id="IPR027417">
    <property type="entry name" value="P-loop_NTPase"/>
</dbReference>
<feature type="transmembrane region" description="Helical" evidence="12">
    <location>
        <begin position="717"/>
        <end position="734"/>
    </location>
</feature>
<evidence type="ECO:0000256" key="9">
    <source>
        <dbReference type="ARBA" id="ARBA00022840"/>
    </source>
</evidence>
<evidence type="ECO:0000256" key="7">
    <source>
        <dbReference type="ARBA" id="ARBA00022741"/>
    </source>
</evidence>
<keyword evidence="9" id="KW-0067">ATP-binding</keyword>
<evidence type="ECO:0000256" key="8">
    <source>
        <dbReference type="ARBA" id="ARBA00022801"/>
    </source>
</evidence>
<evidence type="ECO:0000256" key="11">
    <source>
        <dbReference type="ARBA" id="ARBA00023136"/>
    </source>
</evidence>
<sequence length="1981" mass="217767">MSLQMRLATYNAASTSNSEDCLYADIYAPTNATTSSKLPVYVFFQGGGFNANSHPNYNGTNLIQASGRNIMIVTFNYRVGVWGFLASKEVQAAGNANAGLLDQQKLLQWVQKYIAYFGGDPGHVTIGGPSAGGASTSLHLVAYGGRDDGLFHAAAGESASFGPQLTIPQAQYQYDNLVSKVGCSGQSDTLECLRQLDTGTIQNNQTNIPYPGQTGSPLYMWSNVIDGSFTPDYAYRLLVEGRFVRVPSIFGAVTNDGTNFAPKSTSSVAQMNAFLTNNFPNLVPHMLDWIDFVYPQGPVYPDASSYWPPLAQAYGETRYRCPGLFISDSISRHGVPSYNYHYNVLTPTSISSGSGVTHTIETNAIWGPTSSSPSNYLPNSSFVLAMQGYWTSFIRSKDPNLYRYPGSAVWQQWQPWYPQSVVVNNNNTAMEPYPLDLRLGVIIKKDLLVIGLRSFPSTVIRALIWPVVLIVVLVNVKIWIASHGLHGVGNATPLKSFGDALSESGNSRPRIVIVNNGITDGNIGKVVQDLSSTIKNSDKELHIVPTYADLVSLCPTSNTGVSPCYGAVQFYSSPDQGNSSWNYTYYEDASLGGTADISSTSNDRQIYTFPFLHAISDAISRAQNGSSLPQIQQFPYTAATQEQIDKRQAESWQEFVATFMGFGFFVAFSGICYHLPGYVTYEREQGLLGLMDAMMQHQNRWHPFIVRTLATHISFDIIYFPSWIIIGGVLQLSFPMTNIGWLILTSILFGLALTSYSILVSSLFKRSQLAAITGVVAAIGFSLVAEFGESPYLLGSNLPGALATGLLFPPSTFIYIINNLANFEVISYPFDVNASPPHDSGGIMPAWESPTAPFLGFFVFQFLLYPILAIIIEKSLWGTASKRRVLRSSEELGLVAVRLDGFSRHYKNRKSKKKTVKAVDSLSLDVHQGSITILLGHNGSGKSTTLNAIAGLETITSGSIELDGTGGMGICPQKNVMWDSLTVEENIGVFECLKASGRQTRSQHKEEVTRLIEGCDLNMKTKSKAKTLSGGQKRKLQLAMMFAGGSKVCCIDEASSGIDPLARRKIWDILLAERGHRSMLLTTHFLDEADVLSDHVIIMSKGEKRAEGPVAALKRELGGGYRIMVLGDVRLPQIPGVKRSSDYTYTVFETDDKAILARIVMMLERKNIFDYRIQGPTIENVFLKLIDEVKESKVAAEFVLSEDADKRFLELHTGKGCGFWQQVWVLYKKRLMILRHNYMPYVCALFASLAIAGLVTRFLLGDRWATENPNGLLCFDPNKDTNFAYIETLNPSEVAYSLTFGPPSLNSTIQRLVPKGQYSSGDEDWSMMTAVTSSAALYSDIKDNEANKYFGGFYIGSGSPVLAWQAESWSTALGLTLLDSILLDQTLNVGYQNFAVSYVPGNTIVSLLVVFTSLGFAIYPCLFALYPTAERLRKVRAMQYSNGIRASSLWTAHALFDLMFVLLISILTVVIWLTQWSGWYGIGYMFVVFFLYGLASTTFSYVISKLVKSQVAALAITLVVQVVIAMLFFLASCALIVDQAPPALVNTWMNYVYFTIGIISPAVHLSRGLSMAVNNWSLVCRGTVKASYPGEITIYGGPILYLTLQFVLLLLLLIYWESGWSLEVLGIRRNVKRDASIPHNTIESSQRLSSQNTGLRVTNVSKHFGKNRAVDNVSFGILPSEKFALTGINGAGKTTLISLIRGDLHGTGSIYIGGDSIQNSPMAAKSHLGVCPQFDAQDLMTVKEHLRFYASARGVPNKEHNINLLMEQLGLTVHANKLARKLSGGNQRKLSLAIALVGNPSVLLLDEPSSGMDPAAKRALWQTLSAISAGRSLLITTHSMEEADALCDRAGIMSGKLLALGDMEELRQQHGDSAFVHMVHKDAPHSHNGDVERMRNFVLGEFPDAQLEMKSFGGQLRFSIPRTGMTLGQLYKLFEEHKDELGVAEYSVGPATLNEVFLNVMREHDVQEENAEEKGQKWYSV</sequence>
<dbReference type="InterPro" id="IPR013525">
    <property type="entry name" value="ABC2_TM"/>
</dbReference>
<dbReference type="GO" id="GO:0016887">
    <property type="term" value="F:ATP hydrolysis activity"/>
    <property type="evidence" value="ECO:0007669"/>
    <property type="project" value="InterPro"/>
</dbReference>
<evidence type="ECO:0000256" key="2">
    <source>
        <dbReference type="ARBA" id="ARBA00005964"/>
    </source>
</evidence>
<evidence type="ECO:0000256" key="3">
    <source>
        <dbReference type="ARBA" id="ARBA00008869"/>
    </source>
</evidence>
<dbReference type="GO" id="GO:0140359">
    <property type="term" value="F:ABC-type transporter activity"/>
    <property type="evidence" value="ECO:0007669"/>
    <property type="project" value="InterPro"/>
</dbReference>
<evidence type="ECO:0000259" key="13">
    <source>
        <dbReference type="PROSITE" id="PS50893"/>
    </source>
</evidence>
<feature type="transmembrane region" description="Helical" evidence="12">
    <location>
        <begin position="462"/>
        <end position="480"/>
    </location>
</feature>
<dbReference type="Proteomes" id="UP000664169">
    <property type="component" value="Unassembled WGS sequence"/>
</dbReference>
<keyword evidence="5 12" id="KW-0812">Transmembrane</keyword>
<comment type="caution">
    <text evidence="14">The sequence shown here is derived from an EMBL/GenBank/DDBJ whole genome shotgun (WGS) entry which is preliminary data.</text>
</comment>
<dbReference type="CDD" id="cd03263">
    <property type="entry name" value="ABC_subfamily_A"/>
    <property type="match status" value="2"/>
</dbReference>
<feature type="transmembrane region" description="Helical" evidence="12">
    <location>
        <begin position="1238"/>
        <end position="1260"/>
    </location>
</feature>
<dbReference type="InterPro" id="IPR002018">
    <property type="entry name" value="CarbesteraseB"/>
</dbReference>
<dbReference type="PROSITE" id="PS00122">
    <property type="entry name" value="CARBOXYLESTERASE_B_1"/>
    <property type="match status" value="1"/>
</dbReference>
<dbReference type="Pfam" id="PF12698">
    <property type="entry name" value="ABC2_membrane_3"/>
    <property type="match status" value="2"/>
</dbReference>
<evidence type="ECO:0000256" key="10">
    <source>
        <dbReference type="ARBA" id="ARBA00022989"/>
    </source>
</evidence>
<dbReference type="InterPro" id="IPR029058">
    <property type="entry name" value="AB_hydrolase_fold"/>
</dbReference>
<dbReference type="Gene3D" id="3.40.50.300">
    <property type="entry name" value="P-loop containing nucleotide triphosphate hydrolases"/>
    <property type="match status" value="2"/>
</dbReference>
<organism evidence="14 15">
    <name type="scientific">Gomphillus americanus</name>
    <dbReference type="NCBI Taxonomy" id="1940652"/>
    <lineage>
        <taxon>Eukaryota</taxon>
        <taxon>Fungi</taxon>
        <taxon>Dikarya</taxon>
        <taxon>Ascomycota</taxon>
        <taxon>Pezizomycotina</taxon>
        <taxon>Lecanoromycetes</taxon>
        <taxon>OSLEUM clade</taxon>
        <taxon>Ostropomycetidae</taxon>
        <taxon>Ostropales</taxon>
        <taxon>Graphidaceae</taxon>
        <taxon>Gomphilloideae</taxon>
        <taxon>Gomphillus</taxon>
    </lineage>
</organism>
<dbReference type="GO" id="GO:0005319">
    <property type="term" value="F:lipid transporter activity"/>
    <property type="evidence" value="ECO:0007669"/>
    <property type="project" value="TreeGrafter"/>
</dbReference>
<dbReference type="SUPFAM" id="SSF53474">
    <property type="entry name" value="alpha/beta-Hydrolases"/>
    <property type="match status" value="1"/>
</dbReference>
<dbReference type="InterPro" id="IPR003593">
    <property type="entry name" value="AAA+_ATPase"/>
</dbReference>
<dbReference type="Pfam" id="PF00005">
    <property type="entry name" value="ABC_tran"/>
    <property type="match status" value="2"/>
</dbReference>
<accession>A0A8H3ERG1</accession>
<dbReference type="InterPro" id="IPR056264">
    <property type="entry name" value="R2_ABCA1-4-like"/>
</dbReference>
<dbReference type="Pfam" id="PF23321">
    <property type="entry name" value="R1_ABCA1"/>
    <property type="match status" value="1"/>
</dbReference>
<protein>
    <recommendedName>
        <fullName evidence="13">ABC transporter domain-containing protein</fullName>
    </recommendedName>
</protein>
<feature type="transmembrane region" description="Helical" evidence="12">
    <location>
        <begin position="741"/>
        <end position="763"/>
    </location>
</feature>
<proteinExistence type="inferred from homology"/>
<comment type="subcellular location">
    <subcellularLocation>
        <location evidence="1">Membrane</location>
        <topology evidence="1">Multi-pass membrane protein</topology>
    </subcellularLocation>
</comment>
<feature type="domain" description="ABC transporter" evidence="13">
    <location>
        <begin position="897"/>
        <end position="1126"/>
    </location>
</feature>
<comment type="similarity">
    <text evidence="2">Belongs to the type-B carboxylesterase/lipase family.</text>
</comment>
<gene>
    <name evidence="14" type="ORF">GOMPHAMPRED_007537</name>
</gene>
<comment type="similarity">
    <text evidence="3">Belongs to the ABC transporter superfamily. ABCA family.</text>
</comment>
<evidence type="ECO:0000256" key="12">
    <source>
        <dbReference type="SAM" id="Phobius"/>
    </source>
</evidence>
<feature type="transmembrane region" description="Helical" evidence="12">
    <location>
        <begin position="1479"/>
        <end position="1504"/>
    </location>
</feature>
<keyword evidence="10 12" id="KW-1133">Transmembrane helix</keyword>
<keyword evidence="8" id="KW-0378">Hydrolase</keyword>
<dbReference type="EMBL" id="CAJPDQ010000007">
    <property type="protein sequence ID" value="CAF9912056.1"/>
    <property type="molecule type" value="Genomic_DNA"/>
</dbReference>
<feature type="transmembrane region" description="Helical" evidence="12">
    <location>
        <begin position="1404"/>
        <end position="1426"/>
    </location>
</feature>
<dbReference type="OrthoDB" id="8061355at2759"/>
<dbReference type="InterPro" id="IPR003439">
    <property type="entry name" value="ABC_transporter-like_ATP-bd"/>
</dbReference>
<evidence type="ECO:0000256" key="4">
    <source>
        <dbReference type="ARBA" id="ARBA00022448"/>
    </source>
</evidence>
<feature type="transmembrane region" description="Helical" evidence="12">
    <location>
        <begin position="769"/>
        <end position="788"/>
    </location>
</feature>
<evidence type="ECO:0000256" key="1">
    <source>
        <dbReference type="ARBA" id="ARBA00004141"/>
    </source>
</evidence>
<feature type="transmembrane region" description="Helical" evidence="12">
    <location>
        <begin position="800"/>
        <end position="817"/>
    </location>
</feature>
<dbReference type="PANTHER" id="PTHR19229">
    <property type="entry name" value="ATP-BINDING CASSETTE TRANSPORTER SUBFAMILY A ABCA"/>
    <property type="match status" value="1"/>
</dbReference>
<dbReference type="SMART" id="SM00382">
    <property type="entry name" value="AAA"/>
    <property type="match status" value="2"/>
</dbReference>
<keyword evidence="4" id="KW-0813">Transport</keyword>
<dbReference type="PANTHER" id="PTHR19229:SF36">
    <property type="entry name" value="ATP-BINDING CASSETTE SUB-FAMILY A MEMBER 2"/>
    <property type="match status" value="1"/>
</dbReference>
<name>A0A8H3ERG1_9LECA</name>
<feature type="domain" description="ABC transporter" evidence="13">
    <location>
        <begin position="1655"/>
        <end position="1879"/>
    </location>
</feature>
<evidence type="ECO:0000256" key="5">
    <source>
        <dbReference type="ARBA" id="ARBA00022692"/>
    </source>
</evidence>
<dbReference type="PROSITE" id="PS50893">
    <property type="entry name" value="ABC_TRANSPORTER_2"/>
    <property type="match status" value="2"/>
</dbReference>
<feature type="transmembrane region" description="Helical" evidence="12">
    <location>
        <begin position="1594"/>
        <end position="1616"/>
    </location>
</feature>
<evidence type="ECO:0000256" key="6">
    <source>
        <dbReference type="ARBA" id="ARBA00022737"/>
    </source>
</evidence>
<evidence type="ECO:0000313" key="15">
    <source>
        <dbReference type="Proteomes" id="UP000664169"/>
    </source>
</evidence>
<keyword evidence="11 12" id="KW-0472">Membrane</keyword>
<evidence type="ECO:0000313" key="14">
    <source>
        <dbReference type="EMBL" id="CAF9912056.1"/>
    </source>
</evidence>
<dbReference type="Gene3D" id="3.40.50.1820">
    <property type="entry name" value="alpha/beta hydrolase"/>
    <property type="match status" value="1"/>
</dbReference>
<dbReference type="Pfam" id="PF00135">
    <property type="entry name" value="COesterase"/>
    <property type="match status" value="1"/>
</dbReference>
<feature type="transmembrane region" description="Helical" evidence="12">
    <location>
        <begin position="1447"/>
        <end position="1473"/>
    </location>
</feature>
<dbReference type="PROSITE" id="PS00211">
    <property type="entry name" value="ABC_TRANSPORTER_1"/>
    <property type="match status" value="2"/>
</dbReference>
<feature type="transmembrane region" description="Helical" evidence="12">
    <location>
        <begin position="1551"/>
        <end position="1573"/>
    </location>
</feature>
<dbReference type="GO" id="GO:0016020">
    <property type="term" value="C:membrane"/>
    <property type="evidence" value="ECO:0007669"/>
    <property type="project" value="UniProtKB-SubCell"/>
</dbReference>
<keyword evidence="15" id="KW-1185">Reference proteome</keyword>
<dbReference type="InterPro" id="IPR026082">
    <property type="entry name" value="ABCA"/>
</dbReference>
<dbReference type="GO" id="GO:0005524">
    <property type="term" value="F:ATP binding"/>
    <property type="evidence" value="ECO:0007669"/>
    <property type="project" value="UniProtKB-KW"/>
</dbReference>
<feature type="transmembrane region" description="Helical" evidence="12">
    <location>
        <begin position="655"/>
        <end position="676"/>
    </location>
</feature>
<keyword evidence="7" id="KW-0547">Nucleotide-binding</keyword>
<feature type="transmembrane region" description="Helical" evidence="12">
    <location>
        <begin position="854"/>
        <end position="877"/>
    </location>
</feature>
<dbReference type="InterPro" id="IPR017871">
    <property type="entry name" value="ABC_transporter-like_CS"/>
</dbReference>
<feature type="transmembrane region" description="Helical" evidence="12">
    <location>
        <begin position="1511"/>
        <end position="1531"/>
    </location>
</feature>
<keyword evidence="6" id="KW-0677">Repeat</keyword>
<reference evidence="14" key="1">
    <citation type="submission" date="2021-03" db="EMBL/GenBank/DDBJ databases">
        <authorList>
            <person name="Tagirdzhanova G."/>
        </authorList>
    </citation>
    <scope>NUCLEOTIDE SEQUENCE</scope>
</reference>